<evidence type="ECO:0000313" key="7">
    <source>
        <dbReference type="EMBL" id="VAW78845.1"/>
    </source>
</evidence>
<dbReference type="SFLD" id="SFLDS00003">
    <property type="entry name" value="Haloacid_Dehalogenase"/>
    <property type="match status" value="1"/>
</dbReference>
<dbReference type="PANTHER" id="PTHR21485:SF3">
    <property type="entry name" value="N-ACYLNEURAMINATE CYTIDYLYLTRANSFERASE"/>
    <property type="match status" value="1"/>
</dbReference>
<dbReference type="Gene3D" id="3.40.50.1000">
    <property type="entry name" value="HAD superfamily/HAD-like"/>
    <property type="match status" value="1"/>
</dbReference>
<dbReference type="SFLD" id="SFLDG01138">
    <property type="entry name" value="C1.6.2:_Deoxy-d-mannose-octulo"/>
    <property type="match status" value="1"/>
</dbReference>
<dbReference type="InterPro" id="IPR010023">
    <property type="entry name" value="KdsC_fam"/>
</dbReference>
<dbReference type="EC" id="3.1.3.45" evidence="7"/>
<dbReference type="AlphaFoldDB" id="A0A3B0YD99"/>
<gene>
    <name evidence="7" type="ORF">MNBD_GAMMA15-1318</name>
</gene>
<organism evidence="7">
    <name type="scientific">hydrothermal vent metagenome</name>
    <dbReference type="NCBI Taxonomy" id="652676"/>
    <lineage>
        <taxon>unclassified sequences</taxon>
        <taxon>metagenomes</taxon>
        <taxon>ecological metagenomes</taxon>
    </lineage>
</organism>
<name>A0A3B0YD99_9ZZZZ</name>
<dbReference type="GO" id="GO:0046872">
    <property type="term" value="F:metal ion binding"/>
    <property type="evidence" value="ECO:0007669"/>
    <property type="project" value="UniProtKB-KW"/>
</dbReference>
<dbReference type="SFLD" id="SFLDG01136">
    <property type="entry name" value="C1.6:_Phosphoserine_Phosphatas"/>
    <property type="match status" value="1"/>
</dbReference>
<sequence length="171" mass="18515">MLDESLVRNICLVAFDFDGVFTDDMVYVHQDGSESVRCFRGDGIGLQKLARLGIETVIISTEANPVVTTRAAKLKIRCIQNVGDKRAALEGVAKELGIALSQVVFVGNDINDLPALHCVGLPIVVSNAHPDVVRHATYQTRYSGGHGAVREVCDLIEKALVSTRAQIHAHL</sequence>
<evidence type="ECO:0000256" key="1">
    <source>
        <dbReference type="ARBA" id="ARBA00001946"/>
    </source>
</evidence>
<comment type="subunit">
    <text evidence="3">Homotetramer.</text>
</comment>
<evidence type="ECO:0000256" key="5">
    <source>
        <dbReference type="ARBA" id="ARBA00022801"/>
    </source>
</evidence>
<comment type="cofactor">
    <cofactor evidence="1">
        <name>Mg(2+)</name>
        <dbReference type="ChEBI" id="CHEBI:18420"/>
    </cofactor>
</comment>
<keyword evidence="5 7" id="KW-0378">Hydrolase</keyword>
<dbReference type="SUPFAM" id="SSF56784">
    <property type="entry name" value="HAD-like"/>
    <property type="match status" value="1"/>
</dbReference>
<reference evidence="7" key="1">
    <citation type="submission" date="2018-06" db="EMBL/GenBank/DDBJ databases">
        <authorList>
            <person name="Zhirakovskaya E."/>
        </authorList>
    </citation>
    <scope>NUCLEOTIDE SEQUENCE</scope>
</reference>
<dbReference type="Pfam" id="PF08282">
    <property type="entry name" value="Hydrolase_3"/>
    <property type="match status" value="1"/>
</dbReference>
<dbReference type="InterPro" id="IPR036412">
    <property type="entry name" value="HAD-like_sf"/>
</dbReference>
<comment type="similarity">
    <text evidence="2">Belongs to the KdsC family.</text>
</comment>
<evidence type="ECO:0000256" key="2">
    <source>
        <dbReference type="ARBA" id="ARBA00005893"/>
    </source>
</evidence>
<dbReference type="InterPro" id="IPR023214">
    <property type="entry name" value="HAD_sf"/>
</dbReference>
<keyword evidence="6" id="KW-0460">Magnesium</keyword>
<protein>
    <submittedName>
        <fullName evidence="7">3-deoxy-D-manno-octulosonate 8-phosphate phosphatase</fullName>
        <ecNumber evidence="7">3.1.3.45</ecNumber>
    </submittedName>
</protein>
<evidence type="ECO:0000256" key="3">
    <source>
        <dbReference type="ARBA" id="ARBA00011881"/>
    </source>
</evidence>
<dbReference type="GO" id="GO:0008781">
    <property type="term" value="F:N-acylneuraminate cytidylyltransferase activity"/>
    <property type="evidence" value="ECO:0007669"/>
    <property type="project" value="TreeGrafter"/>
</dbReference>
<dbReference type="GO" id="GO:0019143">
    <property type="term" value="F:3-deoxy-manno-octulosonate-8-phosphatase activity"/>
    <property type="evidence" value="ECO:0007669"/>
    <property type="project" value="UniProtKB-EC"/>
</dbReference>
<dbReference type="InterPro" id="IPR050793">
    <property type="entry name" value="CMP-NeuNAc_synthase"/>
</dbReference>
<proteinExistence type="inferred from homology"/>
<evidence type="ECO:0000256" key="4">
    <source>
        <dbReference type="ARBA" id="ARBA00022723"/>
    </source>
</evidence>
<dbReference type="PANTHER" id="PTHR21485">
    <property type="entry name" value="HAD SUPERFAMILY MEMBERS CMAS AND KDSC"/>
    <property type="match status" value="1"/>
</dbReference>
<keyword evidence="4" id="KW-0479">Metal-binding</keyword>
<evidence type="ECO:0000256" key="6">
    <source>
        <dbReference type="ARBA" id="ARBA00022842"/>
    </source>
</evidence>
<accession>A0A3B0YD99</accession>
<dbReference type="PIRSF" id="PIRSF006118">
    <property type="entry name" value="KDO8-P_Ptase"/>
    <property type="match status" value="1"/>
</dbReference>
<dbReference type="EMBL" id="UOFN01000102">
    <property type="protein sequence ID" value="VAW78845.1"/>
    <property type="molecule type" value="Genomic_DNA"/>
</dbReference>